<accession>A0AA36BZP3</accession>
<evidence type="ECO:0000313" key="1">
    <source>
        <dbReference type="EMBL" id="CAI9742832.1"/>
    </source>
</evidence>
<keyword evidence="2" id="KW-1185">Reference proteome</keyword>
<proteinExistence type="predicted"/>
<name>A0AA36BZP3_OCTVU</name>
<dbReference type="EMBL" id="OX597841">
    <property type="protein sequence ID" value="CAI9742832.1"/>
    <property type="molecule type" value="Genomic_DNA"/>
</dbReference>
<protein>
    <submittedName>
        <fullName evidence="1">Uncharacterized protein</fullName>
    </submittedName>
</protein>
<gene>
    <name evidence="1" type="ORF">OCTVUL_1B025954</name>
</gene>
<dbReference type="Proteomes" id="UP001162480">
    <property type="component" value="Chromosome 28"/>
</dbReference>
<organism evidence="1 2">
    <name type="scientific">Octopus vulgaris</name>
    <name type="common">Common octopus</name>
    <dbReference type="NCBI Taxonomy" id="6645"/>
    <lineage>
        <taxon>Eukaryota</taxon>
        <taxon>Metazoa</taxon>
        <taxon>Spiralia</taxon>
        <taxon>Lophotrochozoa</taxon>
        <taxon>Mollusca</taxon>
        <taxon>Cephalopoda</taxon>
        <taxon>Coleoidea</taxon>
        <taxon>Octopodiformes</taxon>
        <taxon>Octopoda</taxon>
        <taxon>Incirrata</taxon>
        <taxon>Octopodidae</taxon>
        <taxon>Octopus</taxon>
    </lineage>
</organism>
<evidence type="ECO:0000313" key="2">
    <source>
        <dbReference type="Proteomes" id="UP001162480"/>
    </source>
</evidence>
<sequence>MAVHVVRMVPSVLMSQVKRPLSLQGGSIDQTSVYLIDRSRMFAINDQNLLVNDLVTNNQLNYYIDLVDVFSRHISLSEMLSSTLYLQDLTVSDKARHIPLPKHLGDKEPARIIVWFLLKII</sequence>
<dbReference type="AlphaFoldDB" id="A0AA36BZP3"/>
<reference evidence="1" key="1">
    <citation type="submission" date="2023-08" db="EMBL/GenBank/DDBJ databases">
        <authorList>
            <person name="Alioto T."/>
            <person name="Alioto T."/>
            <person name="Gomez Garrido J."/>
        </authorList>
    </citation>
    <scope>NUCLEOTIDE SEQUENCE</scope>
</reference>